<protein>
    <submittedName>
        <fullName evidence="9">3-dehydroquinate synthase/2-deoxy-scyllo-inosose synthase</fullName>
        <ecNumber evidence="9">4.2.3.124</ecNumber>
        <ecNumber evidence="9">4.2.3.4</ecNumber>
    </submittedName>
</protein>
<dbReference type="AlphaFoldDB" id="A0AAE4AWE3"/>
<comment type="caution">
    <text evidence="9">The sequence shown here is derived from an EMBL/GenBank/DDBJ whole genome shotgun (WGS) entry which is preliminary data.</text>
</comment>
<keyword evidence="3" id="KW-0479">Metal-binding</keyword>
<feature type="domain" description="3-dehydroquinate synthase C-terminal" evidence="8">
    <location>
        <begin position="181"/>
        <end position="325"/>
    </location>
</feature>
<dbReference type="EC" id="4.2.3.124" evidence="9"/>
<reference evidence="9 10" key="1">
    <citation type="submission" date="2023-07" db="EMBL/GenBank/DDBJ databases">
        <title>Sequencing the genomes of 1000 actinobacteria strains.</title>
        <authorList>
            <person name="Klenk H.-P."/>
        </authorList>
    </citation>
    <scope>NUCLEOTIDE SEQUENCE [LARGE SCALE GENOMIC DNA]</scope>
    <source>
        <strain evidence="9 10">DSM 44709</strain>
    </source>
</reference>
<evidence type="ECO:0000256" key="2">
    <source>
        <dbReference type="ARBA" id="ARBA00001941"/>
    </source>
</evidence>
<accession>A0AAE4AWE3</accession>
<evidence type="ECO:0000256" key="4">
    <source>
        <dbReference type="ARBA" id="ARBA00023027"/>
    </source>
</evidence>
<comment type="cofactor">
    <cofactor evidence="1">
        <name>NAD(+)</name>
        <dbReference type="ChEBI" id="CHEBI:57540"/>
    </cofactor>
</comment>
<dbReference type="Gene3D" id="1.20.1090.10">
    <property type="entry name" value="Dehydroquinate synthase-like - alpha domain"/>
    <property type="match status" value="1"/>
</dbReference>
<evidence type="ECO:0000259" key="7">
    <source>
        <dbReference type="Pfam" id="PF01761"/>
    </source>
</evidence>
<feature type="domain" description="3-dehydroquinate synthase N-terminal" evidence="7">
    <location>
        <begin position="68"/>
        <end position="178"/>
    </location>
</feature>
<dbReference type="PANTHER" id="PTHR43622:SF1">
    <property type="entry name" value="3-DEHYDROQUINATE SYNTHASE"/>
    <property type="match status" value="1"/>
</dbReference>
<name>A0AAE4AWE3_9ACTN</name>
<evidence type="ECO:0000256" key="1">
    <source>
        <dbReference type="ARBA" id="ARBA00001911"/>
    </source>
</evidence>
<dbReference type="GO" id="GO:0046872">
    <property type="term" value="F:metal ion binding"/>
    <property type="evidence" value="ECO:0007669"/>
    <property type="project" value="UniProtKB-KW"/>
</dbReference>
<dbReference type="InterPro" id="IPR030963">
    <property type="entry name" value="DHQ_synth_fam"/>
</dbReference>
<gene>
    <name evidence="9" type="ORF">J2S42_001576</name>
</gene>
<dbReference type="SUPFAM" id="SSF56796">
    <property type="entry name" value="Dehydroquinate synthase-like"/>
    <property type="match status" value="1"/>
</dbReference>
<organism evidence="9 10">
    <name type="scientific">Catenuloplanes indicus</name>
    <dbReference type="NCBI Taxonomy" id="137267"/>
    <lineage>
        <taxon>Bacteria</taxon>
        <taxon>Bacillati</taxon>
        <taxon>Actinomycetota</taxon>
        <taxon>Actinomycetes</taxon>
        <taxon>Micromonosporales</taxon>
        <taxon>Micromonosporaceae</taxon>
        <taxon>Catenuloplanes</taxon>
    </lineage>
</organism>
<evidence type="ECO:0000313" key="9">
    <source>
        <dbReference type="EMBL" id="MDQ0364907.1"/>
    </source>
</evidence>
<comment type="cofactor">
    <cofactor evidence="2">
        <name>Co(2+)</name>
        <dbReference type="ChEBI" id="CHEBI:48828"/>
    </cofactor>
</comment>
<evidence type="ECO:0000256" key="3">
    <source>
        <dbReference type="ARBA" id="ARBA00022723"/>
    </source>
</evidence>
<keyword evidence="5 9" id="KW-0456">Lyase</keyword>
<proteinExistence type="predicted"/>
<keyword evidence="10" id="KW-1185">Reference proteome</keyword>
<dbReference type="Pfam" id="PF01761">
    <property type="entry name" value="DHQ_synthase"/>
    <property type="match status" value="1"/>
</dbReference>
<dbReference type="PIRSF" id="PIRSF001455">
    <property type="entry name" value="DHQ_synth"/>
    <property type="match status" value="1"/>
</dbReference>
<keyword evidence="6" id="KW-0170">Cobalt</keyword>
<evidence type="ECO:0000259" key="8">
    <source>
        <dbReference type="Pfam" id="PF24621"/>
    </source>
</evidence>
<dbReference type="EC" id="4.2.3.4" evidence="9"/>
<dbReference type="EMBL" id="JAUSUZ010000001">
    <property type="protein sequence ID" value="MDQ0364907.1"/>
    <property type="molecule type" value="Genomic_DNA"/>
</dbReference>
<sequence length="383" mass="41160">MHERLVPLDGKDVPYLYGMDCAGEIADAITTMMDRADSAVLVADRRVAGHADVIAARLRAVLPVTRYDVEAGDRQKRLPLVEEILEHAIARGATRGSVVIGMGGGMVGNVAGLVAALMYRGTRLVHLPTTPVAAFDSVLSVKQAVNLSGGKNLCGTYYAPSLIACDLRWLAGVPDAEMLTGLAEMVKNVLAVLPARQDVLIDALHRLSVDRESALLDLLEIGREAKAPFLRVDPRERREALIFEYGHTTGHALEFVARGAMSHGEAVAWGMLVAAEVSRMLGHLDSRDVERHYQLIRCLRLPDAATRLGGMDPDAVRGILAKDNKRGYLPHVAGQIAMVLLDAPGHVLTGDGGYPLVPVPIDLPLAALDTVIRSVNREPVRGA</sequence>
<dbReference type="PANTHER" id="PTHR43622">
    <property type="entry name" value="3-DEHYDROQUINATE SYNTHASE"/>
    <property type="match status" value="1"/>
</dbReference>
<keyword evidence="4" id="KW-0520">NAD</keyword>
<dbReference type="InterPro" id="IPR030960">
    <property type="entry name" value="DHQS/DOIS_N"/>
</dbReference>
<evidence type="ECO:0000256" key="5">
    <source>
        <dbReference type="ARBA" id="ARBA00023239"/>
    </source>
</evidence>
<dbReference type="GO" id="GO:0003856">
    <property type="term" value="F:3-dehydroquinate synthase activity"/>
    <property type="evidence" value="ECO:0007669"/>
    <property type="project" value="UniProtKB-EC"/>
</dbReference>
<dbReference type="InterPro" id="IPR056179">
    <property type="entry name" value="DHQS_C"/>
</dbReference>
<dbReference type="Pfam" id="PF24621">
    <property type="entry name" value="DHQS_C"/>
    <property type="match status" value="1"/>
</dbReference>
<dbReference type="RefSeq" id="WP_307236789.1">
    <property type="nucleotide sequence ID" value="NZ_JAUSUZ010000001.1"/>
</dbReference>
<evidence type="ECO:0000256" key="6">
    <source>
        <dbReference type="ARBA" id="ARBA00023285"/>
    </source>
</evidence>
<dbReference type="GO" id="GO:0009073">
    <property type="term" value="P:aromatic amino acid family biosynthetic process"/>
    <property type="evidence" value="ECO:0007669"/>
    <property type="project" value="InterPro"/>
</dbReference>
<dbReference type="Gene3D" id="3.40.50.1970">
    <property type="match status" value="1"/>
</dbReference>
<dbReference type="Proteomes" id="UP001240236">
    <property type="component" value="Unassembled WGS sequence"/>
</dbReference>
<evidence type="ECO:0000313" key="10">
    <source>
        <dbReference type="Proteomes" id="UP001240236"/>
    </source>
</evidence>
<dbReference type="InterPro" id="IPR050071">
    <property type="entry name" value="Dehydroquinate_synthase"/>
</dbReference>